<dbReference type="Proteomes" id="UP001225761">
    <property type="component" value="Unassembled WGS sequence"/>
</dbReference>
<dbReference type="InterPro" id="IPR002052">
    <property type="entry name" value="DNA_methylase_N6_adenine_CS"/>
</dbReference>
<evidence type="ECO:0000256" key="2">
    <source>
        <dbReference type="ARBA" id="ARBA00011900"/>
    </source>
</evidence>
<dbReference type="InterPro" id="IPR002295">
    <property type="entry name" value="N4/N6-MTase_EcoPI_Mod-like"/>
</dbReference>
<dbReference type="GO" id="GO:0032259">
    <property type="term" value="P:methylation"/>
    <property type="evidence" value="ECO:0007669"/>
    <property type="project" value="UniProtKB-KW"/>
</dbReference>
<keyword evidence="3 8" id="KW-0489">Methyltransferase</keyword>
<proteinExistence type="inferred from homology"/>
<keyword evidence="4 8" id="KW-0808">Transferase</keyword>
<accession>A0ABT6Z1R3</accession>
<comment type="catalytic activity">
    <reaction evidence="6">
        <text>a 2'-deoxyadenosine in DNA + S-adenosyl-L-methionine = an N(6)-methyl-2'-deoxyadenosine in DNA + S-adenosyl-L-homocysteine + H(+)</text>
        <dbReference type="Rhea" id="RHEA:15197"/>
        <dbReference type="Rhea" id="RHEA-COMP:12418"/>
        <dbReference type="Rhea" id="RHEA-COMP:12419"/>
        <dbReference type="ChEBI" id="CHEBI:15378"/>
        <dbReference type="ChEBI" id="CHEBI:57856"/>
        <dbReference type="ChEBI" id="CHEBI:59789"/>
        <dbReference type="ChEBI" id="CHEBI:90615"/>
        <dbReference type="ChEBI" id="CHEBI:90616"/>
        <dbReference type="EC" id="2.1.1.72"/>
    </reaction>
</comment>
<evidence type="ECO:0000313" key="9">
    <source>
        <dbReference type="Proteomes" id="UP001225761"/>
    </source>
</evidence>
<dbReference type="PANTHER" id="PTHR13370:SF24">
    <property type="entry name" value="TYPE III RESTRICTION-MODIFICATION ENZYME STYLTI MOD SUBUNIT"/>
    <property type="match status" value="1"/>
</dbReference>
<dbReference type="PANTHER" id="PTHR13370">
    <property type="entry name" value="RNA METHYLASE-RELATED"/>
    <property type="match status" value="1"/>
</dbReference>
<dbReference type="EC" id="2.1.1.72" evidence="2"/>
<comment type="caution">
    <text evidence="8">The sequence shown here is derived from an EMBL/GenBank/DDBJ whole genome shotgun (WGS) entry which is preliminary data.</text>
</comment>
<gene>
    <name evidence="8" type="ORF">QM481_10970</name>
</gene>
<evidence type="ECO:0000256" key="3">
    <source>
        <dbReference type="ARBA" id="ARBA00022603"/>
    </source>
</evidence>
<reference evidence="8 9" key="1">
    <citation type="submission" date="2023-05" db="EMBL/GenBank/DDBJ databases">
        <title>Novel species of genus Flectobacillus isolated from stream in China.</title>
        <authorList>
            <person name="Lu H."/>
        </authorList>
    </citation>
    <scope>NUCLEOTIDE SEQUENCE [LARGE SCALE GENOMIC DNA]</scope>
    <source>
        <strain evidence="8 9">LFS242W</strain>
    </source>
</reference>
<dbReference type="GO" id="GO:0008168">
    <property type="term" value="F:methyltransferase activity"/>
    <property type="evidence" value="ECO:0007669"/>
    <property type="project" value="UniProtKB-KW"/>
</dbReference>
<sequence>MATGVTNKFWKDSVQIISSEHFSFETDYEIFYKGKTPEREIINTLYSEKYETLYGEFKENKLFYGDNLDVLRFLLQSNKNLKGKVKLIYIDPPYGTNSVFQSRNQKDSYRDDLVGSHFIEFIRRRLILLRELLSEDGSIYVHLDSNMTSQIKVIMDEVFGSKNFRGFITRRKCSNKNSTRNTYGNISDYILFYSKSDNFTWHRATTVWTDQKILKEYPCIDEATGRRYKKVPIHAPGIRNGATGKQWKGMLPPPGKHWQYTPDKLDEFDRNGDIYWSANGNPRRKVYLDTDKGIPVQDIWLDTQDSLNQSIKITGYPTEKNPDLLKRIIESSSNEGDIILDCFAGSGTTLGVAQQLGRKWIGIDNSSEAIDNILKRFIKGLEGMGDYVNSKNGLDTETDQMTLFEPEVEYRKALQTDFELLSDSKFSELINEILEYYLNN</sequence>
<dbReference type="PROSITE" id="PS00092">
    <property type="entry name" value="N6_MTASE"/>
    <property type="match status" value="1"/>
</dbReference>
<dbReference type="SUPFAM" id="SSF53335">
    <property type="entry name" value="S-adenosyl-L-methionine-dependent methyltransferases"/>
    <property type="match status" value="1"/>
</dbReference>
<feature type="domain" description="DNA methylase N-4/N-6" evidence="7">
    <location>
        <begin position="85"/>
        <end position="373"/>
    </location>
</feature>
<dbReference type="PRINTS" id="PR00506">
    <property type="entry name" value="D21N6MTFRASE"/>
</dbReference>
<evidence type="ECO:0000313" key="8">
    <source>
        <dbReference type="EMBL" id="MDI9875048.1"/>
    </source>
</evidence>
<dbReference type="Pfam" id="PF01555">
    <property type="entry name" value="N6_N4_Mtase"/>
    <property type="match status" value="1"/>
</dbReference>
<dbReference type="Gene3D" id="3.40.50.150">
    <property type="entry name" value="Vaccinia Virus protein VP39"/>
    <property type="match status" value="1"/>
</dbReference>
<keyword evidence="5" id="KW-0949">S-adenosyl-L-methionine</keyword>
<evidence type="ECO:0000259" key="7">
    <source>
        <dbReference type="Pfam" id="PF01555"/>
    </source>
</evidence>
<comment type="similarity">
    <text evidence="1">Belongs to the N(4)/N(6)-methyltransferase family.</text>
</comment>
<evidence type="ECO:0000256" key="1">
    <source>
        <dbReference type="ARBA" id="ARBA00006594"/>
    </source>
</evidence>
<name>A0ABT6Z1R3_9BACT</name>
<dbReference type="RefSeq" id="WP_283381799.1">
    <property type="nucleotide sequence ID" value="NZ_JASHIE010000006.1"/>
</dbReference>
<keyword evidence="9" id="KW-1185">Reference proteome</keyword>
<dbReference type="EMBL" id="JASHIE010000006">
    <property type="protein sequence ID" value="MDI9875048.1"/>
    <property type="molecule type" value="Genomic_DNA"/>
</dbReference>
<dbReference type="InterPro" id="IPR002941">
    <property type="entry name" value="DNA_methylase_N4/N6"/>
</dbReference>
<organism evidence="8 9">
    <name type="scientific">Flectobacillus rivi</name>
    <dbReference type="NCBI Taxonomy" id="2984209"/>
    <lineage>
        <taxon>Bacteria</taxon>
        <taxon>Pseudomonadati</taxon>
        <taxon>Bacteroidota</taxon>
        <taxon>Cytophagia</taxon>
        <taxon>Cytophagales</taxon>
        <taxon>Flectobacillaceae</taxon>
        <taxon>Flectobacillus</taxon>
    </lineage>
</organism>
<dbReference type="InterPro" id="IPR029063">
    <property type="entry name" value="SAM-dependent_MTases_sf"/>
</dbReference>
<protein>
    <recommendedName>
        <fullName evidence="2">site-specific DNA-methyltransferase (adenine-specific)</fullName>
        <ecNumber evidence="2">2.1.1.72</ecNumber>
    </recommendedName>
</protein>
<evidence type="ECO:0000256" key="4">
    <source>
        <dbReference type="ARBA" id="ARBA00022679"/>
    </source>
</evidence>
<evidence type="ECO:0000256" key="5">
    <source>
        <dbReference type="ARBA" id="ARBA00022691"/>
    </source>
</evidence>
<evidence type="ECO:0000256" key="6">
    <source>
        <dbReference type="ARBA" id="ARBA00047942"/>
    </source>
</evidence>